<gene>
    <name evidence="5" type="ORF">CYJ73_17925</name>
</gene>
<comment type="caution">
    <text evidence="5">The sequence shown here is derived from an EMBL/GenBank/DDBJ whole genome shotgun (WGS) entry which is preliminary data.</text>
</comment>
<dbReference type="PANTHER" id="PTHR43767">
    <property type="entry name" value="LONG-CHAIN-FATTY-ACID--COA LIGASE"/>
    <property type="match status" value="1"/>
</dbReference>
<comment type="similarity">
    <text evidence="1">Belongs to the ATP-dependent AMP-binding enzyme family.</text>
</comment>
<dbReference type="InterPro" id="IPR042099">
    <property type="entry name" value="ANL_N_sf"/>
</dbReference>
<evidence type="ECO:0000256" key="1">
    <source>
        <dbReference type="ARBA" id="ARBA00006432"/>
    </source>
</evidence>
<dbReference type="NCBIfam" id="NF006182">
    <property type="entry name" value="PRK08316.1"/>
    <property type="match status" value="1"/>
</dbReference>
<evidence type="ECO:0000259" key="3">
    <source>
        <dbReference type="Pfam" id="PF00501"/>
    </source>
</evidence>
<dbReference type="AlphaFoldDB" id="A0A2I1R521"/>
<dbReference type="Pfam" id="PF00501">
    <property type="entry name" value="AMP-binding"/>
    <property type="match status" value="1"/>
</dbReference>
<dbReference type="RefSeq" id="WP_101821230.1">
    <property type="nucleotide sequence ID" value="NZ_PKJC01000015.1"/>
</dbReference>
<dbReference type="SUPFAM" id="SSF56801">
    <property type="entry name" value="Acetyl-CoA synthetase-like"/>
    <property type="match status" value="1"/>
</dbReference>
<dbReference type="PANTHER" id="PTHR43767:SF1">
    <property type="entry name" value="NONRIBOSOMAL PEPTIDE SYNTHASE PES1 (EUROFUNG)-RELATED"/>
    <property type="match status" value="1"/>
</dbReference>
<protein>
    <submittedName>
        <fullName evidence="5">Acyl-CoA synthetase</fullName>
    </submittedName>
</protein>
<evidence type="ECO:0000313" key="5">
    <source>
        <dbReference type="EMBL" id="PKZ64231.1"/>
    </source>
</evidence>
<dbReference type="STRING" id="2055.BCM27_22100"/>
<evidence type="ECO:0000313" key="6">
    <source>
        <dbReference type="Proteomes" id="UP000234662"/>
    </source>
</evidence>
<organism evidence="5 6">
    <name type="scientific">Gordonia terrae</name>
    <dbReference type="NCBI Taxonomy" id="2055"/>
    <lineage>
        <taxon>Bacteria</taxon>
        <taxon>Bacillati</taxon>
        <taxon>Actinomycetota</taxon>
        <taxon>Actinomycetes</taxon>
        <taxon>Mycobacteriales</taxon>
        <taxon>Gordoniaceae</taxon>
        <taxon>Gordonia</taxon>
    </lineage>
</organism>
<dbReference type="Proteomes" id="UP000234662">
    <property type="component" value="Unassembled WGS sequence"/>
</dbReference>
<sequence length="534" mass="57862">MTTSPLPTDLMAGLMTVARSHSLGDIPRRSAARTPDKPAVIHRDTRLTFREFDDAVDRVAAALHAAGLRQGQTLGILSHNCWQFPVVVFAAARIGVVSVPINFMLTAPEIAYILDDCEAAGLIAEDSLVPTADAAIAASAAPVTVRRSIPLGPDGSDTRWPSIDDWLSEPAGALPDVRIADDDVIRIMYTSGTESRPKGAMHTSRTLMWQYMSCVVSGGMTDDDIEVHSLPLYHCAQLDNFLITDIMLGATSIILDRPEATTLLRTVARERATKLFCPPTVWISLLRSPDFDPAALSSLRKGYYGASALPVEVLRELSTSLPDLRLRNFYGQTEMGSLATVLAPDDQATRGGSAGRPALNVETRIVDSDGGVVPTGSVGEIVHRSPQVTIGYLNLPEKTAESFRGGWFHSGDLGYFDDDGYLWVVDRQKDMIKTGGENVSSREVEEVLFSHPAVHEAAVIGVPHPHWVEAVAAVVIPAAGQTVDPSEIIHYCRDRLAPYKIPKFVVAAESLPKNPSGKILKRDLRDRYADVVDG</sequence>
<dbReference type="InterPro" id="IPR045851">
    <property type="entry name" value="AMP-bd_C_sf"/>
</dbReference>
<feature type="domain" description="AMP-binding enzyme C-terminal" evidence="4">
    <location>
        <begin position="443"/>
        <end position="518"/>
    </location>
</feature>
<dbReference type="GO" id="GO:0016878">
    <property type="term" value="F:acid-thiol ligase activity"/>
    <property type="evidence" value="ECO:0007669"/>
    <property type="project" value="UniProtKB-ARBA"/>
</dbReference>
<reference evidence="5 6" key="1">
    <citation type="submission" date="2017-12" db="EMBL/GenBank/DDBJ databases">
        <title>Phylogenetic diversity of female urinary microbiome.</title>
        <authorList>
            <person name="Thomas-White K."/>
            <person name="Wolfe A.J."/>
        </authorList>
    </citation>
    <scope>NUCLEOTIDE SEQUENCE [LARGE SCALE GENOMIC DNA]</scope>
    <source>
        <strain evidence="5 6">UMB0777</strain>
    </source>
</reference>
<keyword evidence="2" id="KW-0436">Ligase</keyword>
<feature type="domain" description="AMP-dependent synthetase/ligase" evidence="3">
    <location>
        <begin position="28"/>
        <end position="393"/>
    </location>
</feature>
<dbReference type="FunFam" id="3.30.300.30:FF:000008">
    <property type="entry name" value="2,3-dihydroxybenzoate-AMP ligase"/>
    <property type="match status" value="1"/>
</dbReference>
<name>A0A2I1R521_9ACTN</name>
<dbReference type="InterPro" id="IPR000873">
    <property type="entry name" value="AMP-dep_synth/lig_dom"/>
</dbReference>
<evidence type="ECO:0000259" key="4">
    <source>
        <dbReference type="Pfam" id="PF13193"/>
    </source>
</evidence>
<dbReference type="Pfam" id="PF13193">
    <property type="entry name" value="AMP-binding_C"/>
    <property type="match status" value="1"/>
</dbReference>
<proteinExistence type="inferred from homology"/>
<evidence type="ECO:0000256" key="2">
    <source>
        <dbReference type="ARBA" id="ARBA00022598"/>
    </source>
</evidence>
<dbReference type="Gene3D" id="3.30.300.30">
    <property type="match status" value="1"/>
</dbReference>
<dbReference type="Gene3D" id="3.40.50.12780">
    <property type="entry name" value="N-terminal domain of ligase-like"/>
    <property type="match status" value="1"/>
</dbReference>
<dbReference type="InterPro" id="IPR020845">
    <property type="entry name" value="AMP-binding_CS"/>
</dbReference>
<dbReference type="InterPro" id="IPR025110">
    <property type="entry name" value="AMP-bd_C"/>
</dbReference>
<dbReference type="CDD" id="cd17631">
    <property type="entry name" value="FACL_FadD13-like"/>
    <property type="match status" value="1"/>
</dbReference>
<dbReference type="NCBIfam" id="NF004837">
    <property type="entry name" value="PRK06187.1"/>
    <property type="match status" value="1"/>
</dbReference>
<dbReference type="EMBL" id="PKJC01000015">
    <property type="protein sequence ID" value="PKZ64231.1"/>
    <property type="molecule type" value="Genomic_DNA"/>
</dbReference>
<accession>A0A2I1R521</accession>
<dbReference type="PROSITE" id="PS00455">
    <property type="entry name" value="AMP_BINDING"/>
    <property type="match status" value="1"/>
</dbReference>
<dbReference type="InterPro" id="IPR050237">
    <property type="entry name" value="ATP-dep_AMP-bd_enzyme"/>
</dbReference>